<keyword evidence="5" id="KW-1185">Reference proteome</keyword>
<evidence type="ECO:0000259" key="3">
    <source>
        <dbReference type="Pfam" id="PF11887"/>
    </source>
</evidence>
<reference evidence="4 5" key="2">
    <citation type="submission" date="2020-06" db="EMBL/GenBank/DDBJ databases">
        <title>Antribacter stalactiti gen. nov., sp. nov., a new member of the family Nacardiaceae isolated from a cave.</title>
        <authorList>
            <person name="Kim I.S."/>
        </authorList>
    </citation>
    <scope>NUCLEOTIDE SEQUENCE [LARGE SCALE GENOMIC DNA]</scope>
    <source>
        <strain evidence="4 5">YC2-7</strain>
    </source>
</reference>
<dbReference type="InterPro" id="IPR052336">
    <property type="entry name" value="MlaD_Phospholipid_Transporter"/>
</dbReference>
<feature type="domain" description="Mammalian cell entry C-terminal" evidence="3">
    <location>
        <begin position="117"/>
        <end position="289"/>
    </location>
</feature>
<feature type="domain" description="Mce/MlaD" evidence="2">
    <location>
        <begin position="36"/>
        <end position="110"/>
    </location>
</feature>
<evidence type="ECO:0000259" key="2">
    <source>
        <dbReference type="Pfam" id="PF02470"/>
    </source>
</evidence>
<accession>A0A848K991</accession>
<dbReference type="Pfam" id="PF11887">
    <property type="entry name" value="Mce4_CUP1"/>
    <property type="match status" value="1"/>
</dbReference>
<dbReference type="Pfam" id="PF02470">
    <property type="entry name" value="MlaD"/>
    <property type="match status" value="1"/>
</dbReference>
<dbReference type="AlphaFoldDB" id="A0A848K991"/>
<comment type="caution">
    <text evidence="4">The sequence shown here is derived from an EMBL/GenBank/DDBJ whole genome shotgun (WGS) entry which is preliminary data.</text>
</comment>
<protein>
    <submittedName>
        <fullName evidence="4">MCE family protein</fullName>
    </submittedName>
</protein>
<dbReference type="GO" id="GO:0005576">
    <property type="term" value="C:extracellular region"/>
    <property type="evidence" value="ECO:0007669"/>
    <property type="project" value="TreeGrafter"/>
</dbReference>
<sequence length="366" mass="39097">MRLNELTKLGAVCVIATVATGCSVLPASVTNAFKSTKEITAEFENVAGMYVGNEVEVLGMPVGTIDSIEPKGDIVVVKMTVDGDVKLPADVRGAAVSPSAVTNRHVELTPAYSGEGPTLADGDTIPRDRTRVPVDIDRVLKTLDRIASDLQGTEKGTGAPGPLSGRILYNTLNGNGDKLRDTIQALATTLKLGVDNRDAVSNTITRLNELTTIVAENDQSLRDFSSNLTSLTALLADQAPGLQAVLGQLNDFLTNTATVLADNKDQLTSSLTNLTETANLLRDNARNLTEVVDVTPLLFQNIKNSVSYEERRIRAHLLADKGLLDSDLIGKFCEKVQMRADGCRTGRLKDFGPDFGLTAAMLGVFK</sequence>
<keyword evidence="1" id="KW-0175">Coiled coil</keyword>
<gene>
    <name evidence="4" type="ORF">FGL95_10105</name>
</gene>
<dbReference type="InterPro" id="IPR003399">
    <property type="entry name" value="Mce/MlaD"/>
</dbReference>
<dbReference type="EMBL" id="VCQU01000003">
    <property type="protein sequence ID" value="NMN95383.1"/>
    <property type="molecule type" value="Genomic_DNA"/>
</dbReference>
<dbReference type="Proteomes" id="UP000535543">
    <property type="component" value="Unassembled WGS sequence"/>
</dbReference>
<feature type="coiled-coil region" evidence="1">
    <location>
        <begin position="264"/>
        <end position="291"/>
    </location>
</feature>
<evidence type="ECO:0000256" key="1">
    <source>
        <dbReference type="SAM" id="Coils"/>
    </source>
</evidence>
<evidence type="ECO:0000313" key="5">
    <source>
        <dbReference type="Proteomes" id="UP000535543"/>
    </source>
</evidence>
<dbReference type="PROSITE" id="PS51257">
    <property type="entry name" value="PROKAR_LIPOPROTEIN"/>
    <property type="match status" value="1"/>
</dbReference>
<proteinExistence type="predicted"/>
<dbReference type="PANTHER" id="PTHR33371">
    <property type="entry name" value="INTERMEMBRANE PHOSPHOLIPID TRANSPORT SYSTEM BINDING PROTEIN MLAD-RELATED"/>
    <property type="match status" value="1"/>
</dbReference>
<dbReference type="InterPro" id="IPR024516">
    <property type="entry name" value="Mce_C"/>
</dbReference>
<organism evidence="4 5">
    <name type="scientific">Antrihabitans stalactiti</name>
    <dbReference type="NCBI Taxonomy" id="2584121"/>
    <lineage>
        <taxon>Bacteria</taxon>
        <taxon>Bacillati</taxon>
        <taxon>Actinomycetota</taxon>
        <taxon>Actinomycetes</taxon>
        <taxon>Mycobacteriales</taxon>
        <taxon>Nocardiaceae</taxon>
        <taxon>Antrihabitans</taxon>
    </lineage>
</organism>
<name>A0A848K991_9NOCA</name>
<dbReference type="PANTHER" id="PTHR33371:SF4">
    <property type="entry name" value="INTERMEMBRANE PHOSPHOLIPID TRANSPORT SYSTEM BINDING PROTEIN MLAD"/>
    <property type="match status" value="1"/>
</dbReference>
<dbReference type="RefSeq" id="WP_169586218.1">
    <property type="nucleotide sequence ID" value="NZ_VCQU01000003.1"/>
</dbReference>
<dbReference type="InterPro" id="IPR005693">
    <property type="entry name" value="Mce"/>
</dbReference>
<dbReference type="NCBIfam" id="TIGR00996">
    <property type="entry name" value="Mtu_fam_mce"/>
    <property type="match status" value="1"/>
</dbReference>
<evidence type="ECO:0000313" key="4">
    <source>
        <dbReference type="EMBL" id="NMN95383.1"/>
    </source>
</evidence>
<reference evidence="4 5" key="1">
    <citation type="submission" date="2019-05" db="EMBL/GenBank/DDBJ databases">
        <authorList>
            <person name="Lee S.D."/>
        </authorList>
    </citation>
    <scope>NUCLEOTIDE SEQUENCE [LARGE SCALE GENOMIC DNA]</scope>
    <source>
        <strain evidence="4 5">YC2-7</strain>
    </source>
</reference>